<protein>
    <recommendedName>
        <fullName evidence="4">Transposase (putative) YhgA-like domain-containing protein</fullName>
    </recommendedName>
</protein>
<proteinExistence type="predicted"/>
<evidence type="ECO:0000313" key="3">
    <source>
        <dbReference type="Proteomes" id="UP000721954"/>
    </source>
</evidence>
<dbReference type="Proteomes" id="UP000721954">
    <property type="component" value="Unassembled WGS sequence"/>
</dbReference>
<dbReference type="GeneID" id="96262740"/>
<dbReference type="PANTHER" id="PTHR34613:SF1">
    <property type="entry name" value="SLL6017 PROTEIN"/>
    <property type="match status" value="1"/>
</dbReference>
<gene>
    <name evidence="2" type="ORF">JW613_29425</name>
</gene>
<reference evidence="2 3" key="1">
    <citation type="submission" date="2021-02" db="EMBL/GenBank/DDBJ databases">
        <title>Streptomyces spirodelae sp. nov., isolated from duckweed.</title>
        <authorList>
            <person name="Saimee Y."/>
            <person name="Duangmal K."/>
        </authorList>
    </citation>
    <scope>NUCLEOTIDE SEQUENCE [LARGE SCALE GENOMIC DNA]</scope>
    <source>
        <strain evidence="2 3">DSM 42105</strain>
    </source>
</reference>
<feature type="region of interest" description="Disordered" evidence="1">
    <location>
        <begin position="297"/>
        <end position="320"/>
    </location>
</feature>
<dbReference type="EMBL" id="JAFFZM010000023">
    <property type="protein sequence ID" value="MBO8202374.1"/>
    <property type="molecule type" value="Genomic_DNA"/>
</dbReference>
<dbReference type="PANTHER" id="PTHR34613">
    <property type="entry name" value="SLL0800 PROTEIN"/>
    <property type="match status" value="1"/>
</dbReference>
<evidence type="ECO:0000313" key="2">
    <source>
        <dbReference type="EMBL" id="MBO8202374.1"/>
    </source>
</evidence>
<evidence type="ECO:0000256" key="1">
    <source>
        <dbReference type="SAM" id="MobiDB-lite"/>
    </source>
</evidence>
<dbReference type="RefSeq" id="WP_209213927.1">
    <property type="nucleotide sequence ID" value="NZ_JAFFZM010000023.1"/>
</dbReference>
<name>A0ABS3Y455_9ACTN</name>
<organism evidence="2 3">
    <name type="scientific">Streptomyces smyrnaeus</name>
    <dbReference type="NCBI Taxonomy" id="1387713"/>
    <lineage>
        <taxon>Bacteria</taxon>
        <taxon>Bacillati</taxon>
        <taxon>Actinomycetota</taxon>
        <taxon>Actinomycetes</taxon>
        <taxon>Kitasatosporales</taxon>
        <taxon>Streptomycetaceae</taxon>
        <taxon>Streptomyces</taxon>
    </lineage>
</organism>
<comment type="caution">
    <text evidence="2">The sequence shown here is derived from an EMBL/GenBank/DDBJ whole genome shotgun (WGS) entry which is preliminary data.</text>
</comment>
<accession>A0ABS3Y455</accession>
<sequence length="320" mass="35479">MVTARHEAAHRIFQERPALLAPTFRLLGVSLPEKPRVEVLTPDVTELEPVERRIDSVLRLSPEKGGTPLLLAIEAQSRPDPRKARNWAYYLSFLESKNECPAYLLVVCQDKATAEWASGPFDLGTDDWSPLTVRPLVLGPGNVPLIVDTEEAEEDLTMATFAAMTHGKSSDAPAILEALASALHRTDPKTRKYYSELLEAGLGDTPTRQTWRDLMKNGSFFPGRGTLVEETFLEGKAAGIVEERVRFILRTLEKRDMPVRASQHVRITGTDDMTALAHWMDKVLTVTDVSELFDDIPPDDDVTVSRGTVPLPLPDDADKG</sequence>
<evidence type="ECO:0008006" key="4">
    <source>
        <dbReference type="Google" id="ProtNLM"/>
    </source>
</evidence>
<keyword evidence="3" id="KW-1185">Reference proteome</keyword>